<organism evidence="7 8">
    <name type="scientific">Metaplexis yellow mottle-associated virus</name>
    <dbReference type="NCBI Taxonomy" id="2878269"/>
    <lineage>
        <taxon>Viruses</taxon>
        <taxon>Riboviria</taxon>
        <taxon>Pararnavirae</taxon>
        <taxon>Artverviricota</taxon>
        <taxon>Revtraviricetes</taxon>
        <taxon>Ortervirales</taxon>
        <taxon>Caulimoviridae</taxon>
        <taxon>Caulimovirus</taxon>
        <taxon>Caulimovirus metaplexis</taxon>
    </lineage>
</organism>
<evidence type="ECO:0000256" key="6">
    <source>
        <dbReference type="SAM" id="Coils"/>
    </source>
</evidence>
<dbReference type="InterPro" id="IPR004917">
    <property type="entry name" value="Caulimo_AT"/>
</dbReference>
<feature type="coiled-coil region" evidence="6">
    <location>
        <begin position="101"/>
        <end position="128"/>
    </location>
</feature>
<evidence type="ECO:0000256" key="2">
    <source>
        <dbReference type="ARBA" id="ARBA00007612"/>
    </source>
</evidence>
<comment type="function">
    <text evidence="1">This protein is involved in virus transmission.</text>
</comment>
<accession>A0A8K1M848</accession>
<keyword evidence="8" id="KW-1185">Reference proteome</keyword>
<dbReference type="RefSeq" id="YP_010805166.1">
    <property type="nucleotide sequence ID" value="NC_077108.1"/>
</dbReference>
<proteinExistence type="inferred from homology"/>
<evidence type="ECO:0000256" key="5">
    <source>
        <dbReference type="ARBA" id="ARBA00030748"/>
    </source>
</evidence>
<reference evidence="7" key="1">
    <citation type="journal article" date="2021" name="Arch. Virol.">
        <title>Complete genome sequence of a putative new and distinct caulimovirus from Metaplexis japonica (Thunb.) Makino in China.</title>
        <authorList>
            <person name="Yang C."/>
            <person name="Sun J."/>
            <person name="Zhang S."/>
            <person name="Wang J."/>
            <person name="Zhang S."/>
            <person name="Yu M."/>
            <person name="Cao M."/>
        </authorList>
    </citation>
    <scope>NUCLEOTIDE SEQUENCE</scope>
    <source>
        <strain evidence="7">LM-Cau-A</strain>
    </source>
</reference>
<keyword evidence="6" id="KW-0175">Coiled coil</keyword>
<evidence type="ECO:0000313" key="8">
    <source>
        <dbReference type="Proteomes" id="UP001162073"/>
    </source>
</evidence>
<dbReference type="EMBL" id="MW656214">
    <property type="protein sequence ID" value="UBN09110.1"/>
    <property type="molecule type" value="Genomic_DNA"/>
</dbReference>
<evidence type="ECO:0000256" key="1">
    <source>
        <dbReference type="ARBA" id="ARBA00003851"/>
    </source>
</evidence>
<dbReference type="Pfam" id="PF03233">
    <property type="entry name" value="Cauli_AT"/>
    <property type="match status" value="1"/>
</dbReference>
<dbReference type="Proteomes" id="UP001162073">
    <property type="component" value="Segment"/>
</dbReference>
<protein>
    <recommendedName>
        <fullName evidence="3">Aphid transmission protein</fullName>
    </recommendedName>
    <alternativeName>
        <fullName evidence="5">Atf</fullName>
    </alternativeName>
    <alternativeName>
        <fullName evidence="4">Protein 2</fullName>
    </alternativeName>
</protein>
<name>A0A8K1M848_9VIRU</name>
<comment type="similarity">
    <text evidence="2">Belongs to the caulimoviridae ORF II family.</text>
</comment>
<evidence type="ECO:0000256" key="3">
    <source>
        <dbReference type="ARBA" id="ARBA00013349"/>
    </source>
</evidence>
<sequence>MTFNSNPHIYFEKKYIAINRHDVVRGNANFYYTSGSGIQGCLGQLNNVNSIAGGCLILLSQICYKLGIKNLILKDELESKPTKGFADLIPSSSENPLKKDLEDISRKMSVLQKQVESIEDKLKSFDKEILEKILRHAESVDSKT</sequence>
<evidence type="ECO:0000256" key="4">
    <source>
        <dbReference type="ARBA" id="ARBA00030552"/>
    </source>
</evidence>
<dbReference type="GeneID" id="80544021"/>
<dbReference type="KEGG" id="vg:80544021"/>
<evidence type="ECO:0000313" key="7">
    <source>
        <dbReference type="EMBL" id="UBN09110.1"/>
    </source>
</evidence>